<evidence type="ECO:0000313" key="7">
    <source>
        <dbReference type="Proteomes" id="UP000613030"/>
    </source>
</evidence>
<evidence type="ECO:0000256" key="2">
    <source>
        <dbReference type="ARBA" id="ARBA00022723"/>
    </source>
</evidence>
<evidence type="ECO:0000313" key="6">
    <source>
        <dbReference type="EMBL" id="MBL0740969.1"/>
    </source>
</evidence>
<dbReference type="Gene3D" id="1.10.760.10">
    <property type="entry name" value="Cytochrome c-like domain"/>
    <property type="match status" value="2"/>
</dbReference>
<evidence type="ECO:0000259" key="5">
    <source>
        <dbReference type="PROSITE" id="PS51007"/>
    </source>
</evidence>
<dbReference type="Proteomes" id="UP000613030">
    <property type="component" value="Unassembled WGS sequence"/>
</dbReference>
<dbReference type="PANTHER" id="PTHR35008">
    <property type="entry name" value="BLL4482 PROTEIN-RELATED"/>
    <property type="match status" value="1"/>
</dbReference>
<comment type="caution">
    <text evidence="6">The sequence shown here is derived from an EMBL/GenBank/DDBJ whole genome shotgun (WGS) entry which is preliminary data.</text>
</comment>
<dbReference type="InterPro" id="IPR009056">
    <property type="entry name" value="Cyt_c-like_dom"/>
</dbReference>
<reference evidence="6 7" key="1">
    <citation type="submission" date="2021-01" db="EMBL/GenBank/DDBJ databases">
        <title>Chryseolinea sp. Jin1 Genome sequencing and assembly.</title>
        <authorList>
            <person name="Kim I."/>
        </authorList>
    </citation>
    <scope>NUCLEOTIDE SEQUENCE [LARGE SCALE GENOMIC DNA]</scope>
    <source>
        <strain evidence="6 7">Jin1</strain>
    </source>
</reference>
<evidence type="ECO:0000256" key="3">
    <source>
        <dbReference type="ARBA" id="ARBA00023004"/>
    </source>
</evidence>
<feature type="domain" description="Cytochrome c" evidence="5">
    <location>
        <begin position="196"/>
        <end position="310"/>
    </location>
</feature>
<organism evidence="6 7">
    <name type="scientific">Chryseolinea lacunae</name>
    <dbReference type="NCBI Taxonomy" id="2801331"/>
    <lineage>
        <taxon>Bacteria</taxon>
        <taxon>Pseudomonadati</taxon>
        <taxon>Bacteroidota</taxon>
        <taxon>Cytophagia</taxon>
        <taxon>Cytophagales</taxon>
        <taxon>Fulvivirgaceae</taxon>
        <taxon>Chryseolinea</taxon>
    </lineage>
</organism>
<keyword evidence="3 4" id="KW-0408">Iron</keyword>
<dbReference type="PANTHER" id="PTHR35008:SF8">
    <property type="entry name" value="ALCOHOL DEHYDROGENASE CYTOCHROME C SUBUNIT"/>
    <property type="match status" value="1"/>
</dbReference>
<protein>
    <submittedName>
        <fullName evidence="6">C-type cytochrome</fullName>
    </submittedName>
</protein>
<dbReference type="RefSeq" id="WP_202008337.1">
    <property type="nucleotide sequence ID" value="NZ_JAERRB010000002.1"/>
</dbReference>
<dbReference type="PROSITE" id="PS51007">
    <property type="entry name" value="CYTC"/>
    <property type="match status" value="2"/>
</dbReference>
<proteinExistence type="predicted"/>
<name>A0ABS1KND6_9BACT</name>
<accession>A0ABS1KND6</accession>
<sequence>MKRLLKITGLVLGIICLAVVGAIVYITTALPDVGPAPVITVDKGAEHVARGKYLATHVMVCVDCHSTRNWKEFSGPVTAGTLGKGGDVFDQKMGFPGVYYAANITPAGIADYTDGELFRAITTGVKRDGSVIFPVMPHTHYGKMDESDIKDVIAYVRTLEPIENKVPASHSDFPMNIIIHTIPEKPAFTKRPDTTDLVAYGGYLVNAGACYDCHTPFDKGAYDNNFAFAGGRVFPMPGGTLRSANITSDATGIGSWTKEAFLQRFAMHRDSVKTAPNPDQQFNTIMPWTMYAGMTDQDLGAIYEYLKTLKPINHPVTKFSPGP</sequence>
<evidence type="ECO:0000256" key="1">
    <source>
        <dbReference type="ARBA" id="ARBA00022617"/>
    </source>
</evidence>
<dbReference type="SUPFAM" id="SSF46626">
    <property type="entry name" value="Cytochrome c"/>
    <property type="match status" value="2"/>
</dbReference>
<keyword evidence="2 4" id="KW-0479">Metal-binding</keyword>
<dbReference type="InterPro" id="IPR036909">
    <property type="entry name" value="Cyt_c-like_dom_sf"/>
</dbReference>
<dbReference type="InterPro" id="IPR051459">
    <property type="entry name" value="Cytochrome_c-type_DH"/>
</dbReference>
<keyword evidence="7" id="KW-1185">Reference proteome</keyword>
<dbReference type="Pfam" id="PF00034">
    <property type="entry name" value="Cytochrom_C"/>
    <property type="match status" value="1"/>
</dbReference>
<dbReference type="EMBL" id="JAERRB010000002">
    <property type="protein sequence ID" value="MBL0740969.1"/>
    <property type="molecule type" value="Genomic_DNA"/>
</dbReference>
<evidence type="ECO:0000256" key="4">
    <source>
        <dbReference type="PROSITE-ProRule" id="PRU00433"/>
    </source>
</evidence>
<feature type="domain" description="Cytochrome c" evidence="5">
    <location>
        <begin position="46"/>
        <end position="160"/>
    </location>
</feature>
<keyword evidence="1 4" id="KW-0349">Heme</keyword>
<gene>
    <name evidence="6" type="ORF">JI741_07040</name>
</gene>